<feature type="compositionally biased region" description="Basic residues" evidence="1">
    <location>
        <begin position="1"/>
        <end position="12"/>
    </location>
</feature>
<feature type="region of interest" description="Disordered" evidence="1">
    <location>
        <begin position="1"/>
        <end position="114"/>
    </location>
</feature>
<name>A0A6J4L8N4_9BACT</name>
<organism evidence="2">
    <name type="scientific">uncultured Gemmatimonadaceae bacterium</name>
    <dbReference type="NCBI Taxonomy" id="246130"/>
    <lineage>
        <taxon>Bacteria</taxon>
        <taxon>Pseudomonadati</taxon>
        <taxon>Gemmatimonadota</taxon>
        <taxon>Gemmatimonadia</taxon>
        <taxon>Gemmatimonadales</taxon>
        <taxon>Gemmatimonadaceae</taxon>
        <taxon>environmental samples</taxon>
    </lineage>
</organism>
<dbReference type="AlphaFoldDB" id="A0A6J4L8N4"/>
<gene>
    <name evidence="2" type="ORF">AVDCRST_MAG40-1612</name>
</gene>
<feature type="non-terminal residue" evidence="2">
    <location>
        <position position="1"/>
    </location>
</feature>
<feature type="non-terminal residue" evidence="2">
    <location>
        <position position="114"/>
    </location>
</feature>
<accession>A0A6J4L8N4</accession>
<feature type="compositionally biased region" description="Basic residues" evidence="1">
    <location>
        <begin position="102"/>
        <end position="114"/>
    </location>
</feature>
<dbReference type="EMBL" id="CADCTX010000505">
    <property type="protein sequence ID" value="CAA9324262.1"/>
    <property type="molecule type" value="Genomic_DNA"/>
</dbReference>
<reference evidence="2" key="1">
    <citation type="submission" date="2020-02" db="EMBL/GenBank/DDBJ databases">
        <authorList>
            <person name="Meier V. D."/>
        </authorList>
    </citation>
    <scope>NUCLEOTIDE SEQUENCE</scope>
    <source>
        <strain evidence="2">AVDCRST_MAG40</strain>
    </source>
</reference>
<sequence>APRRHARQHPRRASAADRAQAAGRLPRRGLRHHVGVPPARRRRLHAARARAARGRTRTPAGHTRTSLGRRAHTQLDEPLPRAPRALGEADGQLRGFAAPRLCLHRVRPRRPTGI</sequence>
<evidence type="ECO:0000256" key="1">
    <source>
        <dbReference type="SAM" id="MobiDB-lite"/>
    </source>
</evidence>
<proteinExistence type="predicted"/>
<evidence type="ECO:0000313" key="2">
    <source>
        <dbReference type="EMBL" id="CAA9324262.1"/>
    </source>
</evidence>
<feature type="compositionally biased region" description="Basic residues" evidence="1">
    <location>
        <begin position="25"/>
        <end position="56"/>
    </location>
</feature>
<protein>
    <submittedName>
        <fullName evidence="2">Mobile element protein</fullName>
    </submittedName>
</protein>